<dbReference type="AlphaFoldDB" id="A0A182P757"/>
<dbReference type="VEuPathDB" id="VectorBase:AEPI002759"/>
<proteinExistence type="predicted"/>
<keyword evidence="3" id="KW-1185">Reference proteome</keyword>
<dbReference type="EnsemblMetazoa" id="AEPI002759-RA">
    <property type="protein sequence ID" value="AEPI002759-PA"/>
    <property type="gene ID" value="AEPI002759"/>
</dbReference>
<dbReference type="Proteomes" id="UP000075885">
    <property type="component" value="Unassembled WGS sequence"/>
</dbReference>
<sequence>MVIESAITISIPRCPRNEVYTCCGPCVQKSCRTIKETVYCLLPCTEGCVCRNGYVRRVPDGLCVPIRSCQIQ</sequence>
<name>A0A182P757_9DIPT</name>
<evidence type="ECO:0000313" key="2">
    <source>
        <dbReference type="EnsemblMetazoa" id="AEPI002759-PA"/>
    </source>
</evidence>
<feature type="domain" description="TIL" evidence="1">
    <location>
        <begin position="14"/>
        <end position="69"/>
    </location>
</feature>
<dbReference type="InterPro" id="IPR002919">
    <property type="entry name" value="TIL_dom"/>
</dbReference>
<reference evidence="2" key="2">
    <citation type="submission" date="2020-05" db="UniProtKB">
        <authorList>
            <consortium name="EnsemblMetazoa"/>
        </authorList>
    </citation>
    <scope>IDENTIFICATION</scope>
    <source>
        <strain evidence="2">Epiroticus2</strain>
    </source>
</reference>
<evidence type="ECO:0000259" key="1">
    <source>
        <dbReference type="Pfam" id="PF01826"/>
    </source>
</evidence>
<protein>
    <submittedName>
        <fullName evidence="2">TIL domain-containing protein</fullName>
    </submittedName>
</protein>
<dbReference type="InterPro" id="IPR036084">
    <property type="entry name" value="Ser_inhib-like_sf"/>
</dbReference>
<dbReference type="Gene3D" id="2.10.25.10">
    <property type="entry name" value="Laminin"/>
    <property type="match status" value="1"/>
</dbReference>
<reference evidence="3" key="1">
    <citation type="submission" date="2013-03" db="EMBL/GenBank/DDBJ databases">
        <title>The Genome Sequence of Anopheles epiroticus epiroticus2.</title>
        <authorList>
            <consortium name="The Broad Institute Genomics Platform"/>
            <person name="Neafsey D.E."/>
            <person name="Howell P."/>
            <person name="Walker B."/>
            <person name="Young S.K."/>
            <person name="Zeng Q."/>
            <person name="Gargeya S."/>
            <person name="Fitzgerald M."/>
            <person name="Haas B."/>
            <person name="Abouelleil A."/>
            <person name="Allen A.W."/>
            <person name="Alvarado L."/>
            <person name="Arachchi H.M."/>
            <person name="Berlin A.M."/>
            <person name="Chapman S.B."/>
            <person name="Gainer-Dewar J."/>
            <person name="Goldberg J."/>
            <person name="Griggs A."/>
            <person name="Gujja S."/>
            <person name="Hansen M."/>
            <person name="Howarth C."/>
            <person name="Imamovic A."/>
            <person name="Ireland A."/>
            <person name="Larimer J."/>
            <person name="McCowan C."/>
            <person name="Murphy C."/>
            <person name="Pearson M."/>
            <person name="Poon T.W."/>
            <person name="Priest M."/>
            <person name="Roberts A."/>
            <person name="Saif S."/>
            <person name="Shea T."/>
            <person name="Sisk P."/>
            <person name="Sykes S."/>
            <person name="Wortman J."/>
            <person name="Nusbaum C."/>
            <person name="Birren B."/>
        </authorList>
    </citation>
    <scope>NUCLEOTIDE SEQUENCE [LARGE SCALE GENOMIC DNA]</scope>
    <source>
        <strain evidence="3">Epiroticus2</strain>
    </source>
</reference>
<dbReference type="SUPFAM" id="SSF57567">
    <property type="entry name" value="Serine protease inhibitors"/>
    <property type="match status" value="1"/>
</dbReference>
<organism evidence="2 3">
    <name type="scientific">Anopheles epiroticus</name>
    <dbReference type="NCBI Taxonomy" id="199890"/>
    <lineage>
        <taxon>Eukaryota</taxon>
        <taxon>Metazoa</taxon>
        <taxon>Ecdysozoa</taxon>
        <taxon>Arthropoda</taxon>
        <taxon>Hexapoda</taxon>
        <taxon>Insecta</taxon>
        <taxon>Pterygota</taxon>
        <taxon>Neoptera</taxon>
        <taxon>Endopterygota</taxon>
        <taxon>Diptera</taxon>
        <taxon>Nematocera</taxon>
        <taxon>Culicoidea</taxon>
        <taxon>Culicidae</taxon>
        <taxon>Anophelinae</taxon>
        <taxon>Anopheles</taxon>
    </lineage>
</organism>
<dbReference type="CDD" id="cd19941">
    <property type="entry name" value="TIL"/>
    <property type="match status" value="1"/>
</dbReference>
<evidence type="ECO:0000313" key="3">
    <source>
        <dbReference type="Proteomes" id="UP000075885"/>
    </source>
</evidence>
<dbReference type="Pfam" id="PF01826">
    <property type="entry name" value="TIL"/>
    <property type="match status" value="1"/>
</dbReference>
<accession>A0A182P757</accession>